<keyword evidence="3" id="KW-1185">Reference proteome</keyword>
<dbReference type="Gene3D" id="1.10.1220.10">
    <property type="entry name" value="Met repressor-like"/>
    <property type="match status" value="1"/>
</dbReference>
<reference evidence="2 3" key="1">
    <citation type="submission" date="2019-08" db="EMBL/GenBank/DDBJ databases">
        <authorList>
            <person name="Seo Y.L."/>
        </authorList>
    </citation>
    <scope>NUCLEOTIDE SEQUENCE [LARGE SCALE GENOMIC DNA]</scope>
    <source>
        <strain evidence="2 3">MaA-C15</strain>
    </source>
</reference>
<evidence type="ECO:0000313" key="3">
    <source>
        <dbReference type="Proteomes" id="UP000323258"/>
    </source>
</evidence>
<dbReference type="InterPro" id="IPR005569">
    <property type="entry name" value="Arc_DNA-bd_dom"/>
</dbReference>
<evidence type="ECO:0000259" key="1">
    <source>
        <dbReference type="Pfam" id="PF03869"/>
    </source>
</evidence>
<dbReference type="AlphaFoldDB" id="A0A5D4GZV1"/>
<sequence length="60" mass="6392">MARTDPQVAIRLPPDVKAFIKAEAAENASSQNSEIVRAIRERMKAKGSAEAATSPSHVTS</sequence>
<dbReference type="SUPFAM" id="SSF47598">
    <property type="entry name" value="Ribbon-helix-helix"/>
    <property type="match status" value="1"/>
</dbReference>
<accession>A0A5D4GZV1</accession>
<gene>
    <name evidence="2" type="ORF">FY036_13425</name>
</gene>
<dbReference type="Proteomes" id="UP000323258">
    <property type="component" value="Unassembled WGS sequence"/>
</dbReference>
<dbReference type="RefSeq" id="WP_148915238.1">
    <property type="nucleotide sequence ID" value="NZ_VSZS01000063.1"/>
</dbReference>
<dbReference type="GO" id="GO:0003677">
    <property type="term" value="F:DNA binding"/>
    <property type="evidence" value="ECO:0007669"/>
    <property type="project" value="UniProtKB-KW"/>
</dbReference>
<organism evidence="2 3">
    <name type="scientific">Neoaquamicrobium microcysteis</name>
    <dbReference type="NCBI Taxonomy" id="2682781"/>
    <lineage>
        <taxon>Bacteria</taxon>
        <taxon>Pseudomonadati</taxon>
        <taxon>Pseudomonadota</taxon>
        <taxon>Alphaproteobacteria</taxon>
        <taxon>Hyphomicrobiales</taxon>
        <taxon>Phyllobacteriaceae</taxon>
        <taxon>Neoaquamicrobium</taxon>
    </lineage>
</organism>
<reference evidence="2 3" key="2">
    <citation type="submission" date="2019-09" db="EMBL/GenBank/DDBJ databases">
        <title>Mesorhizobium sp. MaA-C15 isolated from Microcystis aeruginosa.</title>
        <authorList>
            <person name="Jeong S.E."/>
            <person name="Jin H.M."/>
            <person name="Jeon C.O."/>
        </authorList>
    </citation>
    <scope>NUCLEOTIDE SEQUENCE [LARGE SCALE GENOMIC DNA]</scope>
    <source>
        <strain evidence="2 3">MaA-C15</strain>
    </source>
</reference>
<proteinExistence type="predicted"/>
<feature type="domain" description="Arc-like DNA binding" evidence="1">
    <location>
        <begin position="2"/>
        <end position="47"/>
    </location>
</feature>
<dbReference type="Pfam" id="PF03869">
    <property type="entry name" value="Arc"/>
    <property type="match status" value="1"/>
</dbReference>
<protein>
    <submittedName>
        <fullName evidence="2">Arc family DNA-binding protein</fullName>
    </submittedName>
</protein>
<evidence type="ECO:0000313" key="2">
    <source>
        <dbReference type="EMBL" id="TYR32080.1"/>
    </source>
</evidence>
<dbReference type="InterPro" id="IPR013321">
    <property type="entry name" value="Arc_rbn_hlx_hlx"/>
</dbReference>
<comment type="caution">
    <text evidence="2">The sequence shown here is derived from an EMBL/GenBank/DDBJ whole genome shotgun (WGS) entry which is preliminary data.</text>
</comment>
<keyword evidence="2" id="KW-0238">DNA-binding</keyword>
<dbReference type="GO" id="GO:0006355">
    <property type="term" value="P:regulation of DNA-templated transcription"/>
    <property type="evidence" value="ECO:0007669"/>
    <property type="project" value="InterPro"/>
</dbReference>
<dbReference type="InterPro" id="IPR010985">
    <property type="entry name" value="Ribbon_hlx_hlx"/>
</dbReference>
<name>A0A5D4GZV1_9HYPH</name>
<dbReference type="EMBL" id="VSZS01000063">
    <property type="protein sequence ID" value="TYR32080.1"/>
    <property type="molecule type" value="Genomic_DNA"/>
</dbReference>